<feature type="region of interest" description="Disordered" evidence="1">
    <location>
        <begin position="42"/>
        <end position="62"/>
    </location>
</feature>
<evidence type="ECO:0000313" key="3">
    <source>
        <dbReference type="Proteomes" id="UP000752171"/>
    </source>
</evidence>
<dbReference type="EMBL" id="JAICCE010000002">
    <property type="protein sequence ID" value="KAG9280531.1"/>
    <property type="molecule type" value="Genomic_DNA"/>
</dbReference>
<accession>A0A8T2MI94</accession>
<evidence type="ECO:0000256" key="1">
    <source>
        <dbReference type="SAM" id="MobiDB-lite"/>
    </source>
</evidence>
<name>A0A8T2MI94_ASTMX</name>
<dbReference type="Proteomes" id="UP000752171">
    <property type="component" value="Unassembled WGS sequence"/>
</dbReference>
<reference evidence="2 3" key="1">
    <citation type="submission" date="2021-07" db="EMBL/GenBank/DDBJ databases">
        <authorList>
            <person name="Imarazene B."/>
            <person name="Zahm M."/>
            <person name="Klopp C."/>
            <person name="Cabau C."/>
            <person name="Beille S."/>
            <person name="Jouanno E."/>
            <person name="Castinel A."/>
            <person name="Lluch J."/>
            <person name="Gil L."/>
            <person name="Kuchtly C."/>
            <person name="Lopez Roques C."/>
            <person name="Donnadieu C."/>
            <person name="Parrinello H."/>
            <person name="Journot L."/>
            <person name="Du K."/>
            <person name="Schartl M."/>
            <person name="Retaux S."/>
            <person name="Guiguen Y."/>
        </authorList>
    </citation>
    <scope>NUCLEOTIDE SEQUENCE [LARGE SCALE GENOMIC DNA]</scope>
    <source>
        <strain evidence="2">Pach_M1</strain>
        <tissue evidence="2">Testis</tissue>
    </source>
</reference>
<gene>
    <name evidence="2" type="ORF">AMEX_G3255</name>
</gene>
<comment type="caution">
    <text evidence="2">The sequence shown here is derived from an EMBL/GenBank/DDBJ whole genome shotgun (WGS) entry which is preliminary data.</text>
</comment>
<evidence type="ECO:0000313" key="2">
    <source>
        <dbReference type="EMBL" id="KAG9280531.1"/>
    </source>
</evidence>
<sequence length="108" mass="11962">MDPAEAGTLKEIFQLQGAAIGRHEDMLQQMMQQLSLLVNSRTEAATEVAAPQPPPPETPAPGRCRGFLLQCLLFFEQQPSRFPSKRSKVGFLPGRLWPGLQHCGSNYL</sequence>
<proteinExistence type="predicted"/>
<organism evidence="2 3">
    <name type="scientific">Astyanax mexicanus</name>
    <name type="common">Blind cave fish</name>
    <name type="synonym">Astyanax fasciatus mexicanus</name>
    <dbReference type="NCBI Taxonomy" id="7994"/>
    <lineage>
        <taxon>Eukaryota</taxon>
        <taxon>Metazoa</taxon>
        <taxon>Chordata</taxon>
        <taxon>Craniata</taxon>
        <taxon>Vertebrata</taxon>
        <taxon>Euteleostomi</taxon>
        <taxon>Actinopterygii</taxon>
        <taxon>Neopterygii</taxon>
        <taxon>Teleostei</taxon>
        <taxon>Ostariophysi</taxon>
        <taxon>Characiformes</taxon>
        <taxon>Characoidei</taxon>
        <taxon>Acestrorhamphidae</taxon>
        <taxon>Acestrorhamphinae</taxon>
        <taxon>Astyanax</taxon>
    </lineage>
</organism>
<protein>
    <submittedName>
        <fullName evidence="2">Mucin-5AC-like</fullName>
    </submittedName>
</protein>
<dbReference type="AlphaFoldDB" id="A0A8T2MI94"/>